<dbReference type="InterPro" id="IPR000301">
    <property type="entry name" value="Tetraspanin_animals"/>
</dbReference>
<name>A0A3Q2Y0P9_HIPCM</name>
<comment type="caution">
    <text evidence="10">Lacks conserved residue(s) required for the propagation of feature annotation.</text>
</comment>
<proteinExistence type="inferred from homology"/>
<keyword evidence="7" id="KW-0458">Lysosome</keyword>
<evidence type="ECO:0000256" key="4">
    <source>
        <dbReference type="ARBA" id="ARBA00022989"/>
    </source>
</evidence>
<dbReference type="InterPro" id="IPR008952">
    <property type="entry name" value="Tetraspanin_EC2_sf"/>
</dbReference>
<dbReference type="PIRSF" id="PIRSF002419">
    <property type="entry name" value="Tetraspanin"/>
    <property type="match status" value="1"/>
</dbReference>
<dbReference type="AlphaFoldDB" id="A0A3Q2Y0P9"/>
<comment type="similarity">
    <text evidence="2 10">Belongs to the tetraspanin (TM4SF) family.</text>
</comment>
<dbReference type="SUPFAM" id="SSF48652">
    <property type="entry name" value="Tetraspanin"/>
    <property type="match status" value="1"/>
</dbReference>
<keyword evidence="12" id="KW-1185">Reference proteome</keyword>
<evidence type="ECO:0000256" key="6">
    <source>
        <dbReference type="ARBA" id="ARBA00023180"/>
    </source>
</evidence>
<comment type="function">
    <text evidence="9">Structural component of specialized membrane microdomains known as tetraspanin-enriched microdomains (TERMs), which act as platforms for receptor clustering and signaling. Participates thereby in diverse biological functions such as cell signal transduction, adhesion, migration and protein trafficking. Regulates neuronal differentiation in response to NGF by facilitating NGF-mediated activation of NTRK1/TRKA receptor tyrosine kinase and subsequent downstream signaling pathways. Plays a role in the inhibition of TNFalpha-induced apoptosis. Mechanistically, inhibits the NF-kappa-B signaling pathway by blocking phosphorylation of CHUK. Also promotes the stability of the thiamine transporter 1/SLC19A2 in intestinal epithelial cells leading to an increase of thiamine uptake process.</text>
</comment>
<keyword evidence="6" id="KW-0325">Glycoprotein</keyword>
<dbReference type="CDD" id="cd03156">
    <property type="entry name" value="uroplakin_I_like_LEL"/>
    <property type="match status" value="1"/>
</dbReference>
<reference evidence="11" key="2">
    <citation type="submission" date="2025-09" db="UniProtKB">
        <authorList>
            <consortium name="Ensembl"/>
        </authorList>
    </citation>
    <scope>IDENTIFICATION</scope>
</reference>
<feature type="transmembrane region" description="Helical" evidence="10">
    <location>
        <begin position="50"/>
        <end position="69"/>
    </location>
</feature>
<dbReference type="PRINTS" id="PR00259">
    <property type="entry name" value="TMFOUR"/>
</dbReference>
<evidence type="ECO:0000256" key="8">
    <source>
        <dbReference type="ARBA" id="ARBA00046464"/>
    </source>
</evidence>
<dbReference type="InterPro" id="IPR018499">
    <property type="entry name" value="Tetraspanin/Peripherin"/>
</dbReference>
<dbReference type="Proteomes" id="UP000264820">
    <property type="component" value="Unplaced"/>
</dbReference>
<evidence type="ECO:0000256" key="7">
    <source>
        <dbReference type="ARBA" id="ARBA00023228"/>
    </source>
</evidence>
<dbReference type="Ensembl" id="ENSHCOT00000026376.1">
    <property type="protein sequence ID" value="ENSHCOP00000010930.1"/>
    <property type="gene ID" value="ENSHCOG00000013665.1"/>
</dbReference>
<accession>A0A3Q2Y0P9</accession>
<reference evidence="11" key="1">
    <citation type="submission" date="2025-08" db="UniProtKB">
        <authorList>
            <consortium name="Ensembl"/>
        </authorList>
    </citation>
    <scope>IDENTIFICATION</scope>
</reference>
<evidence type="ECO:0000313" key="12">
    <source>
        <dbReference type="Proteomes" id="UP000264820"/>
    </source>
</evidence>
<evidence type="ECO:0000313" key="11">
    <source>
        <dbReference type="Ensembl" id="ENSHCOP00000010930.1"/>
    </source>
</evidence>
<keyword evidence="3 10" id="KW-0812">Transmembrane</keyword>
<dbReference type="InterPro" id="IPR018503">
    <property type="entry name" value="Tetraspanin_CS"/>
</dbReference>
<keyword evidence="4 10" id="KW-1133">Transmembrane helix</keyword>
<dbReference type="PANTHER" id="PTHR19282">
    <property type="entry name" value="TETRASPANIN"/>
    <property type="match status" value="1"/>
</dbReference>
<dbReference type="PROSITE" id="PS00421">
    <property type="entry name" value="TM4_1"/>
    <property type="match status" value="1"/>
</dbReference>
<evidence type="ECO:0000256" key="3">
    <source>
        <dbReference type="ARBA" id="ARBA00022692"/>
    </source>
</evidence>
<keyword evidence="5 10" id="KW-0472">Membrane</keyword>
<dbReference type="Pfam" id="PF00335">
    <property type="entry name" value="Tetraspanin"/>
    <property type="match status" value="1"/>
</dbReference>
<evidence type="ECO:0000256" key="9">
    <source>
        <dbReference type="ARBA" id="ARBA00054958"/>
    </source>
</evidence>
<sequence>MLKSLCLNFEHIFLQMGGLTLLAMGIWANVDGLSYLQILGPFSSQGMHHVNVGYFCIAIGALLVLLALLGCCGANKENKCLLLTFFSMIFIIFIAELAVAVVALSYSSFAEGILKAWASPALQKHYGNNAVVTKLWNTTMTQMNCCGFTSSADFVDSNFAKKNGGNLPPWCCRTNTFPCSPEEAKKSFVQGCFQQILESLKEHANIVGAVAAGIATLEVIMHKHVLCNVKANLHYKIRFPYFPHPLK</sequence>
<dbReference type="Gene3D" id="1.10.1450.10">
    <property type="entry name" value="Tetraspanin"/>
    <property type="match status" value="1"/>
</dbReference>
<evidence type="ECO:0000256" key="1">
    <source>
        <dbReference type="ARBA" id="ARBA00004155"/>
    </source>
</evidence>
<dbReference type="GO" id="GO:0005886">
    <property type="term" value="C:plasma membrane"/>
    <property type="evidence" value="ECO:0007669"/>
    <property type="project" value="TreeGrafter"/>
</dbReference>
<feature type="transmembrane region" description="Helical" evidence="10">
    <location>
        <begin position="12"/>
        <end position="30"/>
    </location>
</feature>
<evidence type="ECO:0000256" key="2">
    <source>
        <dbReference type="ARBA" id="ARBA00006840"/>
    </source>
</evidence>
<protein>
    <recommendedName>
        <fullName evidence="10">Tetraspanin</fullName>
    </recommendedName>
</protein>
<comment type="subcellular location">
    <subcellularLocation>
        <location evidence="1">Lysosome membrane</location>
        <topology evidence="1">Multi-pass membrane protein</topology>
    </subcellularLocation>
    <subcellularLocation>
        <location evidence="10">Membrane</location>
        <topology evidence="10">Multi-pass membrane protein</topology>
    </subcellularLocation>
</comment>
<dbReference type="GO" id="GO:0005765">
    <property type="term" value="C:lysosomal membrane"/>
    <property type="evidence" value="ECO:0007669"/>
    <property type="project" value="UniProtKB-SubCell"/>
</dbReference>
<dbReference type="GeneTree" id="ENSGT00940000158851"/>
<organism evidence="11 12">
    <name type="scientific">Hippocampus comes</name>
    <name type="common">Tiger tail seahorse</name>
    <dbReference type="NCBI Taxonomy" id="109280"/>
    <lineage>
        <taxon>Eukaryota</taxon>
        <taxon>Metazoa</taxon>
        <taxon>Chordata</taxon>
        <taxon>Craniata</taxon>
        <taxon>Vertebrata</taxon>
        <taxon>Euteleostomi</taxon>
        <taxon>Actinopterygii</taxon>
        <taxon>Neopterygii</taxon>
        <taxon>Teleostei</taxon>
        <taxon>Neoteleostei</taxon>
        <taxon>Acanthomorphata</taxon>
        <taxon>Syngnathiaria</taxon>
        <taxon>Syngnathiformes</taxon>
        <taxon>Syngnathoidei</taxon>
        <taxon>Syngnathidae</taxon>
        <taxon>Hippocampus</taxon>
    </lineage>
</organism>
<comment type="subunit">
    <text evidence="8">Interacts with SLC19A2. Interacts with NTRK1/TRKA.</text>
</comment>
<evidence type="ECO:0000256" key="10">
    <source>
        <dbReference type="RuleBase" id="RU361218"/>
    </source>
</evidence>
<dbReference type="PANTHER" id="PTHR19282:SF216">
    <property type="entry name" value="TETRASPANIN-1"/>
    <property type="match status" value="1"/>
</dbReference>
<evidence type="ECO:0000256" key="5">
    <source>
        <dbReference type="ARBA" id="ARBA00023136"/>
    </source>
</evidence>
<feature type="transmembrane region" description="Helical" evidence="10">
    <location>
        <begin position="81"/>
        <end position="106"/>
    </location>
</feature>